<dbReference type="Gene3D" id="1.20.1560.10">
    <property type="entry name" value="ABC transporter type 1, transmembrane domain"/>
    <property type="match status" value="1"/>
</dbReference>
<keyword evidence="5 7" id="KW-1133">Transmembrane helix</keyword>
<dbReference type="PROSITE" id="PS50893">
    <property type="entry name" value="ABC_TRANSPORTER_2"/>
    <property type="match status" value="1"/>
</dbReference>
<dbReference type="Proteomes" id="UP000770661">
    <property type="component" value="Unassembled WGS sequence"/>
</dbReference>
<protein>
    <submittedName>
        <fullName evidence="9">Multidrug resistance-associated protein 7</fullName>
    </submittedName>
</protein>
<dbReference type="InterPro" id="IPR003439">
    <property type="entry name" value="ABC_transporter-like_ATP-bd"/>
</dbReference>
<keyword evidence="6 7" id="KW-0472">Membrane</keyword>
<dbReference type="FunFam" id="3.40.50.300:FF:000630">
    <property type="entry name" value="ATP-binding cassette (ABC) transporter, putative"/>
    <property type="match status" value="1"/>
</dbReference>
<accession>A0A8J4YM51</accession>
<keyword evidence="4" id="KW-0067">ATP-binding</keyword>
<feature type="domain" description="ABC transporter" evidence="8">
    <location>
        <begin position="103"/>
        <end position="336"/>
    </location>
</feature>
<dbReference type="InterPro" id="IPR017871">
    <property type="entry name" value="ABC_transporter-like_CS"/>
</dbReference>
<proteinExistence type="predicted"/>
<dbReference type="OrthoDB" id="6500128at2759"/>
<evidence type="ECO:0000259" key="8">
    <source>
        <dbReference type="PROSITE" id="PS50893"/>
    </source>
</evidence>
<dbReference type="InterPro" id="IPR050173">
    <property type="entry name" value="ABC_transporter_C-like"/>
</dbReference>
<dbReference type="GO" id="GO:0016020">
    <property type="term" value="C:membrane"/>
    <property type="evidence" value="ECO:0007669"/>
    <property type="project" value="InterPro"/>
</dbReference>
<dbReference type="PROSITE" id="PS00211">
    <property type="entry name" value="ABC_TRANSPORTER_1"/>
    <property type="match status" value="1"/>
</dbReference>
<keyword evidence="3" id="KW-0547">Nucleotide-binding</keyword>
<evidence type="ECO:0000256" key="6">
    <source>
        <dbReference type="ARBA" id="ARBA00023136"/>
    </source>
</evidence>
<dbReference type="InterPro" id="IPR003593">
    <property type="entry name" value="AAA+_ATPase"/>
</dbReference>
<dbReference type="CDD" id="cd03244">
    <property type="entry name" value="ABCC_MRP_domain2"/>
    <property type="match status" value="1"/>
</dbReference>
<dbReference type="SUPFAM" id="SSF90123">
    <property type="entry name" value="ABC transporter transmembrane region"/>
    <property type="match status" value="1"/>
</dbReference>
<dbReference type="GO" id="GO:0016887">
    <property type="term" value="F:ATP hydrolysis activity"/>
    <property type="evidence" value="ECO:0007669"/>
    <property type="project" value="InterPro"/>
</dbReference>
<dbReference type="Pfam" id="PF00005">
    <property type="entry name" value="ABC_tran"/>
    <property type="match status" value="1"/>
</dbReference>
<dbReference type="GO" id="GO:0042626">
    <property type="term" value="F:ATPase-coupled transmembrane transporter activity"/>
    <property type="evidence" value="ECO:0007669"/>
    <property type="project" value="TreeGrafter"/>
</dbReference>
<keyword evidence="1" id="KW-0813">Transport</keyword>
<dbReference type="PANTHER" id="PTHR24223:SF330">
    <property type="entry name" value="ATP-BINDING CASSETTE SUB-FAMILY C MEMBER 10"/>
    <property type="match status" value="1"/>
</dbReference>
<reference evidence="9" key="1">
    <citation type="submission" date="2020-07" db="EMBL/GenBank/DDBJ databases">
        <title>The High-quality genome of the commercially important snow crab, Chionoecetes opilio.</title>
        <authorList>
            <person name="Jeong J.-H."/>
            <person name="Ryu S."/>
        </authorList>
    </citation>
    <scope>NUCLEOTIDE SEQUENCE</scope>
    <source>
        <strain evidence="9">MADBK_172401_WGS</strain>
        <tissue evidence="9">Digestive gland</tissue>
    </source>
</reference>
<dbReference type="InterPro" id="IPR036640">
    <property type="entry name" value="ABC1_TM_sf"/>
</dbReference>
<dbReference type="GO" id="GO:0005524">
    <property type="term" value="F:ATP binding"/>
    <property type="evidence" value="ECO:0007669"/>
    <property type="project" value="UniProtKB-KW"/>
</dbReference>
<name>A0A8J4YM51_CHIOP</name>
<dbReference type="PANTHER" id="PTHR24223">
    <property type="entry name" value="ATP-BINDING CASSETTE SUB-FAMILY C"/>
    <property type="match status" value="1"/>
</dbReference>
<dbReference type="SUPFAM" id="SSF52540">
    <property type="entry name" value="P-loop containing nucleoside triphosphate hydrolases"/>
    <property type="match status" value="1"/>
</dbReference>
<evidence type="ECO:0000313" key="9">
    <source>
        <dbReference type="EMBL" id="KAG0729445.1"/>
    </source>
</evidence>
<evidence type="ECO:0000256" key="1">
    <source>
        <dbReference type="ARBA" id="ARBA00022448"/>
    </source>
</evidence>
<evidence type="ECO:0000256" key="7">
    <source>
        <dbReference type="SAM" id="Phobius"/>
    </source>
</evidence>
<feature type="transmembrane region" description="Helical" evidence="7">
    <location>
        <begin position="39"/>
        <end position="59"/>
    </location>
</feature>
<evidence type="ECO:0000256" key="5">
    <source>
        <dbReference type="ARBA" id="ARBA00022989"/>
    </source>
</evidence>
<dbReference type="AlphaFoldDB" id="A0A8J4YM51"/>
<evidence type="ECO:0000256" key="2">
    <source>
        <dbReference type="ARBA" id="ARBA00022692"/>
    </source>
</evidence>
<keyword evidence="10" id="KW-1185">Reference proteome</keyword>
<feature type="transmembrane region" description="Helical" evidence="7">
    <location>
        <begin position="12"/>
        <end position="33"/>
    </location>
</feature>
<evidence type="ECO:0000313" key="10">
    <source>
        <dbReference type="Proteomes" id="UP000770661"/>
    </source>
</evidence>
<evidence type="ECO:0000256" key="3">
    <source>
        <dbReference type="ARBA" id="ARBA00022741"/>
    </source>
</evidence>
<dbReference type="Gene3D" id="3.40.50.300">
    <property type="entry name" value="P-loop containing nucleotide triphosphate hydrolases"/>
    <property type="match status" value="1"/>
</dbReference>
<dbReference type="InterPro" id="IPR027417">
    <property type="entry name" value="P-loop_NTPase"/>
</dbReference>
<dbReference type="SMART" id="SM00382">
    <property type="entry name" value="AAA"/>
    <property type="match status" value="1"/>
</dbReference>
<organism evidence="9 10">
    <name type="scientific">Chionoecetes opilio</name>
    <name type="common">Atlantic snow crab</name>
    <name type="synonym">Cancer opilio</name>
    <dbReference type="NCBI Taxonomy" id="41210"/>
    <lineage>
        <taxon>Eukaryota</taxon>
        <taxon>Metazoa</taxon>
        <taxon>Ecdysozoa</taxon>
        <taxon>Arthropoda</taxon>
        <taxon>Crustacea</taxon>
        <taxon>Multicrustacea</taxon>
        <taxon>Malacostraca</taxon>
        <taxon>Eumalacostraca</taxon>
        <taxon>Eucarida</taxon>
        <taxon>Decapoda</taxon>
        <taxon>Pleocyemata</taxon>
        <taxon>Brachyura</taxon>
        <taxon>Eubrachyura</taxon>
        <taxon>Majoidea</taxon>
        <taxon>Majidae</taxon>
        <taxon>Chionoecetes</taxon>
    </lineage>
</organism>
<comment type="caution">
    <text evidence="9">The sequence shown here is derived from an EMBL/GenBank/DDBJ whole genome shotgun (WGS) entry which is preliminary data.</text>
</comment>
<evidence type="ECO:0000256" key="4">
    <source>
        <dbReference type="ARBA" id="ARBA00022840"/>
    </source>
</evidence>
<dbReference type="EMBL" id="JACEEZ010001171">
    <property type="protein sequence ID" value="KAG0729445.1"/>
    <property type="molecule type" value="Genomic_DNA"/>
</dbReference>
<sequence length="359" mass="39571">MQVAAQWLNLRLQLIGLTMLAGVAGLALLQHHFDAIEAGLVGLVISYALTVTSFLNGVVTSLTEAEQEMVSVERIHGYLMAEQGERKEGALPPPFGWITHGSIRFCNVYLRYQDHNPYALRRVDFEVGAAEKVGIVGRTGAGKSSIFVALFRLVELSRGKVLVDEVDVSKLSLKKLRSSLAIVTQEPFLFTGTIRENLDPCGDSVDSQVWQAVEACHLGPLVHSLGGLEGKLEEAGKGMSAGERQLFCLARALLCRTKVVCIDEGTSQLDAETDEHIQQVIRSVFRNKTVLIIAHRVQTVRDCDSPVTTHYNIPLHYYYFNPVTPHTRLHHSDLDLLAPVTTSTPRLHHPASTTVTLTF</sequence>
<keyword evidence="2 7" id="KW-0812">Transmembrane</keyword>
<gene>
    <name evidence="9" type="primary">Abcc10_1</name>
    <name evidence="9" type="ORF">GWK47_003480</name>
</gene>